<dbReference type="EMBL" id="VSWC01000014">
    <property type="protein sequence ID" value="KAA1115541.1"/>
    <property type="molecule type" value="Genomic_DNA"/>
</dbReference>
<dbReference type="Proteomes" id="UP000324748">
    <property type="component" value="Unassembled WGS sequence"/>
</dbReference>
<dbReference type="AlphaFoldDB" id="A0A5B0QQK8"/>
<keyword evidence="2" id="KW-1185">Reference proteome</keyword>
<reference evidence="1 2" key="1">
    <citation type="submission" date="2019-05" db="EMBL/GenBank/DDBJ databases">
        <title>Emergence of the Ug99 lineage of the wheat stem rust pathogen through somatic hybridization.</title>
        <authorList>
            <person name="Li F."/>
            <person name="Upadhyaya N.M."/>
            <person name="Sperschneider J."/>
            <person name="Matny O."/>
            <person name="Nguyen-Phuc H."/>
            <person name="Mago R."/>
            <person name="Raley C."/>
            <person name="Miller M.E."/>
            <person name="Silverstein K.A.T."/>
            <person name="Henningsen E."/>
            <person name="Hirsch C.D."/>
            <person name="Visser B."/>
            <person name="Pretorius Z.A."/>
            <person name="Steffenson B.J."/>
            <person name="Schwessinger B."/>
            <person name="Dodds P.N."/>
            <person name="Figueroa M."/>
        </authorList>
    </citation>
    <scope>NUCLEOTIDE SEQUENCE [LARGE SCALE GENOMIC DNA]</scope>
    <source>
        <strain evidence="1">21-0</strain>
    </source>
</reference>
<comment type="caution">
    <text evidence="1">The sequence shown here is derived from an EMBL/GenBank/DDBJ whole genome shotgun (WGS) entry which is preliminary data.</text>
</comment>
<proteinExistence type="predicted"/>
<sequence length="55" mass="5886">MLAVILVIGMAFCEIENNPLEAASTVLVASENPLNLIPKFKSTLIKQSKETKGAV</sequence>
<accession>A0A5B0QQK8</accession>
<evidence type="ECO:0000313" key="1">
    <source>
        <dbReference type="EMBL" id="KAA1115541.1"/>
    </source>
</evidence>
<protein>
    <submittedName>
        <fullName evidence="1">Uncharacterized protein</fullName>
    </submittedName>
</protein>
<evidence type="ECO:0000313" key="2">
    <source>
        <dbReference type="Proteomes" id="UP000324748"/>
    </source>
</evidence>
<gene>
    <name evidence="1" type="ORF">PGT21_037016</name>
</gene>
<organism evidence="1 2">
    <name type="scientific">Puccinia graminis f. sp. tritici</name>
    <dbReference type="NCBI Taxonomy" id="56615"/>
    <lineage>
        <taxon>Eukaryota</taxon>
        <taxon>Fungi</taxon>
        <taxon>Dikarya</taxon>
        <taxon>Basidiomycota</taxon>
        <taxon>Pucciniomycotina</taxon>
        <taxon>Pucciniomycetes</taxon>
        <taxon>Pucciniales</taxon>
        <taxon>Pucciniaceae</taxon>
        <taxon>Puccinia</taxon>
    </lineage>
</organism>
<name>A0A5B0QQK8_PUCGR</name>